<dbReference type="InterPro" id="IPR036388">
    <property type="entry name" value="WH-like_DNA-bd_sf"/>
</dbReference>
<keyword evidence="2" id="KW-1185">Reference proteome</keyword>
<keyword evidence="1" id="KW-0238">DNA-binding</keyword>
<comment type="caution">
    <text evidence="1">The sequence shown here is derived from an EMBL/GenBank/DDBJ whole genome shotgun (WGS) entry which is preliminary data.</text>
</comment>
<dbReference type="EMBL" id="SGWQ01000002">
    <property type="protein sequence ID" value="RZS43707.1"/>
    <property type="molecule type" value="Genomic_DNA"/>
</dbReference>
<reference evidence="1 2" key="1">
    <citation type="submission" date="2019-02" db="EMBL/GenBank/DDBJ databases">
        <title>Genomic Encyclopedia of Type Strains, Phase IV (KMG-IV): sequencing the most valuable type-strain genomes for metagenomic binning, comparative biology and taxonomic classification.</title>
        <authorList>
            <person name="Goeker M."/>
        </authorList>
    </citation>
    <scope>NUCLEOTIDE SEQUENCE [LARGE SCALE GENOMIC DNA]</scope>
    <source>
        <strain evidence="1 2">DSM 101727</strain>
    </source>
</reference>
<accession>A0A4Q7L394</accession>
<gene>
    <name evidence="1" type="ORF">EV193_102688</name>
</gene>
<dbReference type="Gene3D" id="1.10.10.10">
    <property type="entry name" value="Winged helix-like DNA-binding domain superfamily/Winged helix DNA-binding domain"/>
    <property type="match status" value="1"/>
</dbReference>
<name>A0A4Q7L394_9PSEU</name>
<dbReference type="OrthoDB" id="4550567at2"/>
<dbReference type="GO" id="GO:0003677">
    <property type="term" value="F:DNA binding"/>
    <property type="evidence" value="ECO:0007669"/>
    <property type="project" value="UniProtKB-KW"/>
</dbReference>
<protein>
    <submittedName>
        <fullName evidence="1">DNA-binding MarR family transcriptional regulator</fullName>
    </submittedName>
</protein>
<dbReference type="InterPro" id="IPR036390">
    <property type="entry name" value="WH_DNA-bd_sf"/>
</dbReference>
<dbReference type="SUPFAM" id="SSF46785">
    <property type="entry name" value="Winged helix' DNA-binding domain"/>
    <property type="match status" value="1"/>
</dbReference>
<organism evidence="1 2">
    <name type="scientific">Herbihabitans rhizosphaerae</name>
    <dbReference type="NCBI Taxonomy" id="1872711"/>
    <lineage>
        <taxon>Bacteria</taxon>
        <taxon>Bacillati</taxon>
        <taxon>Actinomycetota</taxon>
        <taxon>Actinomycetes</taxon>
        <taxon>Pseudonocardiales</taxon>
        <taxon>Pseudonocardiaceae</taxon>
        <taxon>Herbihabitans</taxon>
    </lineage>
</organism>
<dbReference type="Proteomes" id="UP000294257">
    <property type="component" value="Unassembled WGS sequence"/>
</dbReference>
<evidence type="ECO:0000313" key="1">
    <source>
        <dbReference type="EMBL" id="RZS43707.1"/>
    </source>
</evidence>
<dbReference type="RefSeq" id="WP_130343511.1">
    <property type="nucleotide sequence ID" value="NZ_SGWQ01000002.1"/>
</dbReference>
<evidence type="ECO:0000313" key="2">
    <source>
        <dbReference type="Proteomes" id="UP000294257"/>
    </source>
</evidence>
<dbReference type="AlphaFoldDB" id="A0A4Q7L394"/>
<sequence length="154" mass="17159">MNETTAELAKQPIGYWTGLAHEAIIRHINAAHARFGNTQRHWMALNMLSRNDGRITRIGLGDLVRPFVTPTIGDRESVDQVIEDLIDRRWISVSSDGLLHLTEQGRAGRARTMVDIKRVRAEIHAGVTDEEYARTLGVLRRMIANVGGDPSLPG</sequence>
<proteinExistence type="predicted"/>